<accession>A0A1P8KLD3</accession>
<dbReference type="GO" id="GO:0005524">
    <property type="term" value="F:ATP binding"/>
    <property type="evidence" value="ECO:0007669"/>
    <property type="project" value="UniProtKB-KW"/>
</dbReference>
<dbReference type="NCBIfam" id="TIGR00724">
    <property type="entry name" value="urea_amlyse_rel"/>
    <property type="match status" value="1"/>
</dbReference>
<evidence type="ECO:0000259" key="4">
    <source>
        <dbReference type="SMART" id="SM00797"/>
    </source>
</evidence>
<evidence type="ECO:0000256" key="1">
    <source>
        <dbReference type="ARBA" id="ARBA00022741"/>
    </source>
</evidence>
<dbReference type="SUPFAM" id="SSF50891">
    <property type="entry name" value="Cyclophilin-like"/>
    <property type="match status" value="1"/>
</dbReference>
<keyword evidence="3" id="KW-0067">ATP-binding</keyword>
<keyword evidence="5" id="KW-0456">Lyase</keyword>
<dbReference type="AlphaFoldDB" id="A0A1P8KLD3"/>
<dbReference type="RefSeq" id="WP_076085441.1">
    <property type="nucleotide sequence ID" value="NZ_CP019070.1"/>
</dbReference>
<dbReference type="InterPro" id="IPR029000">
    <property type="entry name" value="Cyclophilin-like_dom_sf"/>
</dbReference>
<gene>
    <name evidence="5" type="ORF">LPB137_05410</name>
</gene>
<dbReference type="KEGG" id="alp:LPB137_05410"/>
<dbReference type="OrthoDB" id="9768696at2"/>
<sequence length="304" mass="34156">MSLEVINNPILATIQDKGRFFYSHIGVSNSGVLDEYAYCYANKILSNNYGTNIIEISFSNVIFKANASTIIVVTGAKCEFFINDILCNSWQSYTIKNGDIIKIGKILEGTRVYLAVKDGFNIKKVFGSNSTTIKEGLGGINADKLKKGDILEFNSAFEQITQRLNDEYIPKYTDELVLRVILCAEVDTFEQEEKDKFFQNDYTVTNDFNRMACKLNGEKISSNINGIISEGIGFGTIQIPSDGQPIILLKERQTIGGYPRIGAVFSLDCFKLAQAKANSKIKFEEISINEAQEKLKDFYKYFIE</sequence>
<dbReference type="PANTHER" id="PTHR43309:SF5">
    <property type="entry name" value="5-OXOPROLINASE SUBUNIT C"/>
    <property type="match status" value="1"/>
</dbReference>
<dbReference type="STRING" id="1850254.LPB137_05410"/>
<dbReference type="PANTHER" id="PTHR43309">
    <property type="entry name" value="5-OXOPROLINASE SUBUNIT C"/>
    <property type="match status" value="1"/>
</dbReference>
<protein>
    <submittedName>
        <fullName evidence="5">Urea amidolyase</fullName>
    </submittedName>
</protein>
<reference evidence="5 6" key="1">
    <citation type="submission" date="2017-01" db="EMBL/GenBank/DDBJ databases">
        <title>Genome sequencing of Arcobacter sp. LPB0137.</title>
        <authorList>
            <person name="Lee G.-W."/>
            <person name="Yi H."/>
        </authorList>
    </citation>
    <scope>NUCLEOTIDE SEQUENCE [LARGE SCALE GENOMIC DNA]</scope>
    <source>
        <strain evidence="5 6">LPB0137</strain>
    </source>
</reference>
<evidence type="ECO:0000256" key="3">
    <source>
        <dbReference type="ARBA" id="ARBA00022840"/>
    </source>
</evidence>
<keyword evidence="2" id="KW-0378">Hydrolase</keyword>
<evidence type="ECO:0000313" key="5">
    <source>
        <dbReference type="EMBL" id="APW65326.1"/>
    </source>
</evidence>
<keyword evidence="6" id="KW-1185">Reference proteome</keyword>
<feature type="domain" description="Carboxyltransferase" evidence="4">
    <location>
        <begin position="24"/>
        <end position="299"/>
    </location>
</feature>
<dbReference type="GO" id="GO:0016829">
    <property type="term" value="F:lyase activity"/>
    <property type="evidence" value="ECO:0007669"/>
    <property type="project" value="UniProtKB-KW"/>
</dbReference>
<proteinExistence type="predicted"/>
<name>A0A1P8KLD3_9BACT</name>
<dbReference type="GO" id="GO:0016787">
    <property type="term" value="F:hydrolase activity"/>
    <property type="evidence" value="ECO:0007669"/>
    <property type="project" value="UniProtKB-KW"/>
</dbReference>
<dbReference type="Pfam" id="PF02626">
    <property type="entry name" value="CT_A_B"/>
    <property type="match status" value="1"/>
</dbReference>
<dbReference type="SMART" id="SM00797">
    <property type="entry name" value="AHS2"/>
    <property type="match status" value="1"/>
</dbReference>
<organism evidence="5 6">
    <name type="scientific">Poseidonibacter parvus</name>
    <dbReference type="NCBI Taxonomy" id="1850254"/>
    <lineage>
        <taxon>Bacteria</taxon>
        <taxon>Pseudomonadati</taxon>
        <taxon>Campylobacterota</taxon>
        <taxon>Epsilonproteobacteria</taxon>
        <taxon>Campylobacterales</taxon>
        <taxon>Arcobacteraceae</taxon>
        <taxon>Poseidonibacter</taxon>
    </lineage>
</organism>
<dbReference type="Gene3D" id="2.40.100.10">
    <property type="entry name" value="Cyclophilin-like"/>
    <property type="match status" value="1"/>
</dbReference>
<evidence type="ECO:0000313" key="6">
    <source>
        <dbReference type="Proteomes" id="UP000186074"/>
    </source>
</evidence>
<dbReference type="EMBL" id="CP019070">
    <property type="protein sequence ID" value="APW65326.1"/>
    <property type="molecule type" value="Genomic_DNA"/>
</dbReference>
<evidence type="ECO:0000256" key="2">
    <source>
        <dbReference type="ARBA" id="ARBA00022801"/>
    </source>
</evidence>
<keyword evidence="1" id="KW-0547">Nucleotide-binding</keyword>
<dbReference type="Proteomes" id="UP000186074">
    <property type="component" value="Chromosome"/>
</dbReference>
<dbReference type="InterPro" id="IPR052708">
    <property type="entry name" value="PxpC"/>
</dbReference>
<dbReference type="InterPro" id="IPR003778">
    <property type="entry name" value="CT_A_B"/>
</dbReference>